<dbReference type="GO" id="GO:0003677">
    <property type="term" value="F:DNA binding"/>
    <property type="evidence" value="ECO:0007669"/>
    <property type="project" value="InterPro"/>
</dbReference>
<dbReference type="InterPro" id="IPR003439">
    <property type="entry name" value="ABC_transporter-like_ATP-bd"/>
</dbReference>
<dbReference type="EMBL" id="NFKM01000012">
    <property type="protein sequence ID" value="OUP59832.1"/>
    <property type="molecule type" value="Genomic_DNA"/>
</dbReference>
<dbReference type="InterPro" id="IPR032524">
    <property type="entry name" value="ABC_tran_C"/>
</dbReference>
<keyword evidence="2" id="KW-0547">Nucleotide-binding</keyword>
<dbReference type="PROSITE" id="PS00211">
    <property type="entry name" value="ABC_TRANSPORTER_1"/>
    <property type="match status" value="1"/>
</dbReference>
<dbReference type="Pfam" id="PF00005">
    <property type="entry name" value="ABC_tran"/>
    <property type="match status" value="2"/>
</dbReference>
<evidence type="ECO:0000313" key="7">
    <source>
        <dbReference type="EMBL" id="OUP59832.1"/>
    </source>
</evidence>
<evidence type="ECO:0000256" key="1">
    <source>
        <dbReference type="ARBA" id="ARBA00022737"/>
    </source>
</evidence>
<dbReference type="InterPro" id="IPR032781">
    <property type="entry name" value="ABC_tran_Xtn"/>
</dbReference>
<keyword evidence="4" id="KW-0175">Coiled coil</keyword>
<dbReference type="Pfam" id="PF12848">
    <property type="entry name" value="ABC_tran_Xtn"/>
    <property type="match status" value="1"/>
</dbReference>
<dbReference type="PANTHER" id="PTHR42855">
    <property type="entry name" value="ABC TRANSPORTER ATP-BINDING SUBUNIT"/>
    <property type="match status" value="1"/>
</dbReference>
<dbReference type="EMBL" id="JAQNCK010000001">
    <property type="protein sequence ID" value="MDC0827086.1"/>
    <property type="molecule type" value="Genomic_DNA"/>
</dbReference>
<reference evidence="6" key="3">
    <citation type="submission" date="2023-01" db="EMBL/GenBank/DDBJ databases">
        <title>Human gut microbiome strain richness.</title>
        <authorList>
            <person name="Chen-Liaw A."/>
        </authorList>
    </citation>
    <scope>NUCLEOTIDE SEQUENCE</scope>
    <source>
        <strain evidence="6">D55st1_G4_D55t1_190419</strain>
    </source>
</reference>
<evidence type="ECO:0000259" key="5">
    <source>
        <dbReference type="PROSITE" id="PS50893"/>
    </source>
</evidence>
<comment type="caution">
    <text evidence="7">The sequence shown here is derived from an EMBL/GenBank/DDBJ whole genome shotgun (WGS) entry which is preliminary data.</text>
</comment>
<proteinExistence type="predicted"/>
<evidence type="ECO:0000313" key="8">
    <source>
        <dbReference type="Proteomes" id="UP000195447"/>
    </source>
</evidence>
<evidence type="ECO:0000313" key="6">
    <source>
        <dbReference type="EMBL" id="MDC0827086.1"/>
    </source>
</evidence>
<dbReference type="InterPro" id="IPR051309">
    <property type="entry name" value="ABCF_ATPase"/>
</dbReference>
<reference evidence="7" key="2">
    <citation type="journal article" date="2018" name="BMC Genomics">
        <title>Whole genome sequencing and function prediction of 133 gut anaerobes isolated from chicken caecum in pure cultures.</title>
        <authorList>
            <person name="Medvecky M."/>
            <person name="Cejkova D."/>
            <person name="Polansky O."/>
            <person name="Karasova D."/>
            <person name="Kubasova T."/>
            <person name="Cizek A."/>
            <person name="Rychlik I."/>
        </authorList>
    </citation>
    <scope>NUCLEOTIDE SEQUENCE</scope>
    <source>
        <strain evidence="7">An178</strain>
    </source>
</reference>
<reference evidence="8" key="1">
    <citation type="submission" date="2017-04" db="EMBL/GenBank/DDBJ databases">
        <title>Function of individual gut microbiota members based on whole genome sequencing of pure cultures obtained from chicken caecum.</title>
        <authorList>
            <person name="Medvecky M."/>
            <person name="Cejkova D."/>
            <person name="Polansky O."/>
            <person name="Karasova D."/>
            <person name="Kubasova T."/>
            <person name="Cizek A."/>
            <person name="Rychlik I."/>
        </authorList>
    </citation>
    <scope>NUCLEOTIDE SEQUENCE [LARGE SCALE GENOMIC DNA]</scope>
    <source>
        <strain evidence="8">An178</strain>
    </source>
</reference>
<protein>
    <submittedName>
        <fullName evidence="7">ABC transporter</fullName>
    </submittedName>
    <submittedName>
        <fullName evidence="6">ABC-F family ATP-binding cassette domain-containing protein</fullName>
    </submittedName>
</protein>
<dbReference type="AlphaFoldDB" id="A0A1Y4LZL2"/>
<dbReference type="GeneID" id="79877372"/>
<dbReference type="Gene3D" id="3.40.50.300">
    <property type="entry name" value="P-loop containing nucleotide triphosphate hydrolases"/>
    <property type="match status" value="2"/>
</dbReference>
<dbReference type="GO" id="GO:0005524">
    <property type="term" value="F:ATP binding"/>
    <property type="evidence" value="ECO:0007669"/>
    <property type="project" value="UniProtKB-KW"/>
</dbReference>
<dbReference type="Gene3D" id="1.10.287.380">
    <property type="entry name" value="Valyl-tRNA synthetase, C-terminal domain"/>
    <property type="match status" value="1"/>
</dbReference>
<dbReference type="SUPFAM" id="SSF52540">
    <property type="entry name" value="P-loop containing nucleoside triphosphate hydrolases"/>
    <property type="match status" value="2"/>
</dbReference>
<dbReference type="SMART" id="SM00382">
    <property type="entry name" value="AAA"/>
    <property type="match status" value="2"/>
</dbReference>
<organism evidence="7 8">
    <name type="scientific">Faecalitalea cylindroides</name>
    <dbReference type="NCBI Taxonomy" id="39483"/>
    <lineage>
        <taxon>Bacteria</taxon>
        <taxon>Bacillati</taxon>
        <taxon>Bacillota</taxon>
        <taxon>Erysipelotrichia</taxon>
        <taxon>Erysipelotrichales</taxon>
        <taxon>Erysipelotrichaceae</taxon>
        <taxon>Faecalitalea</taxon>
    </lineage>
</organism>
<dbReference type="CDD" id="cd03221">
    <property type="entry name" value="ABCF_EF-3"/>
    <property type="match status" value="2"/>
</dbReference>
<dbReference type="InterPro" id="IPR003593">
    <property type="entry name" value="AAA+_ATPase"/>
</dbReference>
<sequence>MLISVDNLTKYINEKCIVKKGSFTIEENDKVALIGVNGTGKSTLMKILAGIETYEEGKIIKKNGLKVHFLHQNPSFTSKTIWEEIVSINEKNNHKVEDYEMKTILTKLGLHDFDKQIDVLSGGQRKRLALACALLTKCDLLLLDEPTNHLDNSMVEWLENYLIKMNTALLMVTHDRYFLDSICNKIIELDQGDLYIHKGNYEVYLKNKETRIELENQAIAKHKNLYNKELAWVRAGVQARSTKSKARLDRFEELRNMRFKEQEKSFELVSLTKRLGKKTIEWSGLGFGYDENLLFKDFSYSLLRTDRIGIIGPNGCGKSTLLEILSGNLKPTLGSIEFGDTVSIGYFRQGDKNVDTSMRVIDYIEEVAQVIEYKKQMITAAGMLERFLFDRNMHYTTIDRLSGGERRRLYLCRVLMQAPNILFLDEPTNDLDITTLDILEDYLDDFSGAIITVSHDRYFLDRVCDKVFVHQDDLTFKPYVGGYSDYVLKSKEEKEVHIKEKKVYKRPKQNKLTYMEKKEYEEISAKMPLLEDEIARLNEVINEVASDYEKLKEATDKRDQIEEELEILTMRWMELEEKQEGLS</sequence>
<gene>
    <name evidence="7" type="ORF">B5F14_07030</name>
    <name evidence="6" type="ORF">POG00_00005</name>
</gene>
<dbReference type="InterPro" id="IPR017871">
    <property type="entry name" value="ABC_transporter-like_CS"/>
</dbReference>
<dbReference type="PROSITE" id="PS50893">
    <property type="entry name" value="ABC_TRANSPORTER_2"/>
    <property type="match status" value="2"/>
</dbReference>
<dbReference type="FunFam" id="3.40.50.300:FF:000309">
    <property type="entry name" value="ABC transporter ATP-binding protein"/>
    <property type="match status" value="1"/>
</dbReference>
<evidence type="ECO:0000256" key="4">
    <source>
        <dbReference type="SAM" id="Coils"/>
    </source>
</evidence>
<dbReference type="FunFam" id="3.40.50.300:FF:000011">
    <property type="entry name" value="Putative ABC transporter ATP-binding component"/>
    <property type="match status" value="1"/>
</dbReference>
<feature type="coiled-coil region" evidence="4">
    <location>
        <begin position="520"/>
        <end position="578"/>
    </location>
</feature>
<feature type="domain" description="ABC transporter" evidence="5">
    <location>
        <begin position="3"/>
        <end position="216"/>
    </location>
</feature>
<feature type="domain" description="ABC transporter" evidence="5">
    <location>
        <begin position="266"/>
        <end position="496"/>
    </location>
</feature>
<keyword evidence="3 6" id="KW-0067">ATP-binding</keyword>
<keyword evidence="1" id="KW-0677">Repeat</keyword>
<dbReference type="RefSeq" id="WP_087158804.1">
    <property type="nucleotide sequence ID" value="NZ_JADMUL010000001.1"/>
</dbReference>
<dbReference type="InterPro" id="IPR027417">
    <property type="entry name" value="P-loop_NTPase"/>
</dbReference>
<dbReference type="Proteomes" id="UP001220658">
    <property type="component" value="Unassembled WGS sequence"/>
</dbReference>
<dbReference type="Proteomes" id="UP000195447">
    <property type="component" value="Unassembled WGS sequence"/>
</dbReference>
<evidence type="ECO:0000256" key="2">
    <source>
        <dbReference type="ARBA" id="ARBA00022741"/>
    </source>
</evidence>
<name>A0A1Y4LZL2_9FIRM</name>
<accession>A0A1Y4LZL2</accession>
<evidence type="ECO:0000256" key="3">
    <source>
        <dbReference type="ARBA" id="ARBA00022840"/>
    </source>
</evidence>
<dbReference type="GO" id="GO:0016887">
    <property type="term" value="F:ATP hydrolysis activity"/>
    <property type="evidence" value="ECO:0007669"/>
    <property type="project" value="InterPro"/>
</dbReference>
<keyword evidence="8" id="KW-1185">Reference proteome</keyword>
<dbReference type="Pfam" id="PF16326">
    <property type="entry name" value="ABC_tran_CTD"/>
    <property type="match status" value="1"/>
</dbReference>
<dbReference type="PANTHER" id="PTHR42855:SF1">
    <property type="entry name" value="ABC TRANSPORTER DOMAIN-CONTAINING PROTEIN"/>
    <property type="match status" value="1"/>
</dbReference>
<dbReference type="InterPro" id="IPR037118">
    <property type="entry name" value="Val-tRNA_synth_C_sf"/>
</dbReference>